<feature type="region of interest" description="Disordered" evidence="6">
    <location>
        <begin position="467"/>
        <end position="591"/>
    </location>
</feature>
<feature type="region of interest" description="Disordered" evidence="6">
    <location>
        <begin position="1026"/>
        <end position="1061"/>
    </location>
</feature>
<organism evidence="9 10">
    <name type="scientific">Panagrellus redivivus</name>
    <name type="common">Microworm</name>
    <dbReference type="NCBI Taxonomy" id="6233"/>
    <lineage>
        <taxon>Eukaryota</taxon>
        <taxon>Metazoa</taxon>
        <taxon>Ecdysozoa</taxon>
        <taxon>Nematoda</taxon>
        <taxon>Chromadorea</taxon>
        <taxon>Rhabditida</taxon>
        <taxon>Tylenchina</taxon>
        <taxon>Panagrolaimomorpha</taxon>
        <taxon>Panagrolaimoidea</taxon>
        <taxon>Panagrolaimidae</taxon>
        <taxon>Panagrellus</taxon>
    </lineage>
</organism>
<evidence type="ECO:0000313" key="9">
    <source>
        <dbReference type="Proteomes" id="UP000492821"/>
    </source>
</evidence>
<feature type="region of interest" description="Disordered" evidence="6">
    <location>
        <begin position="364"/>
        <end position="442"/>
    </location>
</feature>
<dbReference type="FunFam" id="2.60.40.1170:FF:000016">
    <property type="entry name" value="AP-1 complex subunit mu"/>
    <property type="match status" value="1"/>
</dbReference>
<dbReference type="Pfam" id="PF00928">
    <property type="entry name" value="Adap_comp_sub"/>
    <property type="match status" value="1"/>
</dbReference>
<evidence type="ECO:0000256" key="5">
    <source>
        <dbReference type="ARBA" id="ARBA00022737"/>
    </source>
</evidence>
<dbReference type="InterPro" id="IPR050431">
    <property type="entry name" value="Adaptor_comp_med_subunit"/>
</dbReference>
<dbReference type="PROSITE" id="PS51072">
    <property type="entry name" value="MHD"/>
    <property type="match status" value="1"/>
</dbReference>
<keyword evidence="5" id="KW-0677">Repeat</keyword>
<feature type="compositionally biased region" description="Low complexity" evidence="6">
    <location>
        <begin position="388"/>
        <end position="410"/>
    </location>
</feature>
<feature type="region of interest" description="Disordered" evidence="6">
    <location>
        <begin position="1246"/>
        <end position="1290"/>
    </location>
</feature>
<keyword evidence="9" id="KW-1185">Reference proteome</keyword>
<evidence type="ECO:0000256" key="3">
    <source>
        <dbReference type="ARBA" id="ARBA00022490"/>
    </source>
</evidence>
<dbReference type="GO" id="GO:0005737">
    <property type="term" value="C:cytoplasm"/>
    <property type="evidence" value="ECO:0007669"/>
    <property type="project" value="UniProtKB-SubCell"/>
</dbReference>
<feature type="compositionally biased region" description="Low complexity" evidence="6">
    <location>
        <begin position="562"/>
        <end position="573"/>
    </location>
</feature>
<feature type="compositionally biased region" description="Polar residues" evidence="6">
    <location>
        <begin position="1148"/>
        <end position="1163"/>
    </location>
</feature>
<dbReference type="WBParaSite" id="Pan_g13552.t1">
    <property type="protein sequence ID" value="Pan_g13552.t1"/>
    <property type="gene ID" value="Pan_g13552"/>
</dbReference>
<dbReference type="PROSITE" id="PS51070">
    <property type="entry name" value="SHD"/>
    <property type="match status" value="1"/>
</dbReference>
<evidence type="ECO:0000256" key="1">
    <source>
        <dbReference type="ARBA" id="ARBA00004496"/>
    </source>
</evidence>
<dbReference type="Proteomes" id="UP000492821">
    <property type="component" value="Unassembled WGS sequence"/>
</dbReference>
<dbReference type="PANTHER" id="PTHR10529">
    <property type="entry name" value="AP COMPLEX SUBUNIT MU"/>
    <property type="match status" value="1"/>
</dbReference>
<name>A0A7E4UXB1_PANRE</name>
<feature type="region of interest" description="Disordered" evidence="6">
    <location>
        <begin position="884"/>
        <end position="981"/>
    </location>
</feature>
<keyword evidence="3" id="KW-0963">Cytoplasm</keyword>
<dbReference type="GO" id="GO:0006897">
    <property type="term" value="P:endocytosis"/>
    <property type="evidence" value="ECO:0007669"/>
    <property type="project" value="UniProtKB-KW"/>
</dbReference>
<keyword evidence="4" id="KW-0254">Endocytosis</keyword>
<feature type="domain" description="SHD" evidence="7">
    <location>
        <begin position="1303"/>
        <end position="1449"/>
    </location>
</feature>
<dbReference type="GO" id="GO:0045202">
    <property type="term" value="C:synapse"/>
    <property type="evidence" value="ECO:0007669"/>
    <property type="project" value="UniProtKB-ARBA"/>
</dbReference>
<feature type="domain" description="MHD" evidence="8">
    <location>
        <begin position="1453"/>
        <end position="1773"/>
    </location>
</feature>
<dbReference type="FunFam" id="2.60.40.1170:FF:000018">
    <property type="entry name" value="stonin-2 isoform X2"/>
    <property type="match status" value="1"/>
</dbReference>
<reference evidence="9" key="1">
    <citation type="journal article" date="2013" name="Genetics">
        <title>The draft genome and transcriptome of Panagrellus redivivus are shaped by the harsh demands of a free-living lifestyle.</title>
        <authorList>
            <person name="Srinivasan J."/>
            <person name="Dillman A.R."/>
            <person name="Macchietto M.G."/>
            <person name="Heikkinen L."/>
            <person name="Lakso M."/>
            <person name="Fracchia K.M."/>
            <person name="Antoshechkin I."/>
            <person name="Mortazavi A."/>
            <person name="Wong G."/>
            <person name="Sternberg P.W."/>
        </authorList>
    </citation>
    <scope>NUCLEOTIDE SEQUENCE [LARGE SCALE GENOMIC DNA]</scope>
    <source>
        <strain evidence="9">MT8872</strain>
    </source>
</reference>
<feature type="compositionally biased region" description="Pro residues" evidence="6">
    <location>
        <begin position="1093"/>
        <end position="1102"/>
    </location>
</feature>
<feature type="compositionally biased region" description="Basic residues" evidence="6">
    <location>
        <begin position="1036"/>
        <end position="1049"/>
    </location>
</feature>
<feature type="region of interest" description="Disordered" evidence="6">
    <location>
        <begin position="832"/>
        <end position="871"/>
    </location>
</feature>
<dbReference type="SUPFAM" id="SSF49447">
    <property type="entry name" value="Second domain of Mu2 adaptin subunit (ap50) of ap2 adaptor"/>
    <property type="match status" value="1"/>
</dbReference>
<comment type="subcellular location">
    <subcellularLocation>
        <location evidence="1">Cytoplasm</location>
    </subcellularLocation>
</comment>
<feature type="region of interest" description="Disordered" evidence="6">
    <location>
        <begin position="1817"/>
        <end position="1860"/>
    </location>
</feature>
<feature type="compositionally biased region" description="Polar residues" evidence="6">
    <location>
        <begin position="233"/>
        <end position="242"/>
    </location>
</feature>
<dbReference type="Gene3D" id="2.60.40.1170">
    <property type="entry name" value="Mu homology domain, subdomain B"/>
    <property type="match status" value="1"/>
</dbReference>
<feature type="compositionally biased region" description="Pro residues" evidence="6">
    <location>
        <begin position="921"/>
        <end position="959"/>
    </location>
</feature>
<reference evidence="10" key="2">
    <citation type="submission" date="2020-10" db="UniProtKB">
        <authorList>
            <consortium name="WormBaseParasite"/>
        </authorList>
    </citation>
    <scope>IDENTIFICATION</scope>
</reference>
<evidence type="ECO:0000256" key="2">
    <source>
        <dbReference type="ARBA" id="ARBA00005579"/>
    </source>
</evidence>
<sequence>MASEEPIQSLAPGPDVPCLSGCLAKTALAHPIRRRPCPKRPSASMPAEMPFDLSVALRVMVAFSLLFVCPYRFKMRIVWTFGLPRRSPSHPQMATMPVVIPTPEKRDGNMDAEELRRQQFAMRSFTESIEMDLPPAPELPATLDIDRYDFDAPSTSAGNSRLTSSSTTDTIVEVRREPISGIDAVTGETLKYPMTVPEPGHTEVEIELHRSLVKATDSGEDSDNEVAGVNGDPMTSSMISTSPIRAHDDDHAALRREYSNTVKQRPRPTTPTSKCTLEQYAAEQEAAAVAESEKMRVKIPRKSIKKSPEDFYASMANQMPVQSRHKGGFVDPDEDIIEQNPDYKSNAPVAPVVHRRTSIEWEAFGDSVDSRPQMASNGSKPGTPPGSPTADEPTTATATASDTDKFTSAAEKLKDFDDSFNPEPDSSSTEPATAGKKPETAEAFAEELFGGGTNVDWDTAAASATSLTLEDDPAFQVDASEVPDSEYAQHTPAEPVASETEPTKSESPSKIPDIGAAFEDVPAALGTPTINIIPDHNNYDVDEDEHEHVESAQPEPPKQEEATTTVETTANVEPIASGEAEPTAAAATDTQQYDYDYNSAAYAGYDQNYYGTDPNAYNYDYSQTQTTAEGTDPAAAGTDYSQYGATDPNAPGYATDPNAAAYAADPNAAGYDYSNYDYSSYYPTNADGTVDYSAYYAAQAANGAADPNQTYDYSQTAGTEATAGYDQTAYATNADGTYAYGADAAAGYAAPAGDATAAADPNAAYYAAYGTDPNAYDANAYAAYYGTEVAGATAATGGTDAYGYDVSQYGTGYSYGDTATDYSQYGSYVAPTEAPAAEGSETQAEPAPEAPPAPTQLSQPALPPMRARTPDPFSWEVQETNIEHHGSALPPPRPPPAVVSSPEPEAVHEEQKDVGSEPSASAPPRPPAPGPARPPPPAAKAAPPPPLPPQPKKPAPPTPTKQESEEEDAWAKFKKMTESVNTAVKSTEEKLKDLSGASAADDIKDESYLATIGGGQGMVNPEIQKQIHKMEEEKKKAKADKKKAKKLRKSPSPELDPQKEMDLDKAAEALAAKIASMRAHELEGYVPGGVATPAPPPPPAAPVQPVVKQVESPKTPDTPKPTKEAIPESTSPEVEEAEKEPVVAPAEHTTNWAAFDDSSSTFEANLPPSESDFFTTHLKEVPPADADDPFAPPKPIDPFEATNGGDTYDPFDIRPAEDIVAQAKERATLIAARADDEADFDYLQRPTSALSSPTPEGGSPASSRPCGFEDEFKPSSADSPTPLYDEDDSEALTEFPKKFTGDGWELMIRYPPKKKIMADRYWKPCYVKIIGNMLYVFNSKAEQKPLQEIMLQPTYSLSDNTLQAYDIYGKIHTVKLQCVSYKERIGIRAGQISRLVEGHVTKYGLPLEHAAQVNVLAKFGSLNADDINSFINVIEDFLFTATIKREVAPAYKQDEVQIHCYDEYNAYVDKDGFVSQQQARVRMFCLAFVTGSPFLEIGLNDRRRQGKEIVRRKDILPMYTERWIRFENLDFHCTVDKPVFEEEQVIKLSPPDGIFFEICRFRVRPPKNREKPLTVRNFMRIAGSKIEIRIDVMAAAQTQRAKGTVESTRNIPCEDICIRFPIPEAWIYIFREEKHFGVGSVHSKTRRTGKVKNLKDRLMGTVATTEQSLIETAIGEAKYEHVYRSLVWRIPRLPEKHHAAYKEHVLKCRFDLSNFDLMPETFLPTAEVEFTMPLATISNTVVRSVSVEQHEDSDRVEKFVRYVAKCKYQVEVDYVQCNSLDNDAIFDPTVANPEAVMSQPKPAHEALFNPDEVQKQHGGYGIEFSPSETGARPRNDSSSDDEPEKRPVPVIEINMKGYGY</sequence>
<dbReference type="InterPro" id="IPR028565">
    <property type="entry name" value="MHD"/>
</dbReference>
<protein>
    <submittedName>
        <fullName evidence="10">PH domain-containing protein</fullName>
    </submittedName>
</protein>
<comment type="similarity">
    <text evidence="2">Belongs to the Stoned B family.</text>
</comment>
<dbReference type="InterPro" id="IPR036168">
    <property type="entry name" value="AP2_Mu_C_sf"/>
</dbReference>
<feature type="region of interest" description="Disordered" evidence="6">
    <location>
        <begin position="1086"/>
        <end position="1216"/>
    </location>
</feature>
<dbReference type="FunFam" id="2.60.40.1170:FF:000022">
    <property type="entry name" value="AP-1 complex subunit mu"/>
    <property type="match status" value="1"/>
</dbReference>
<evidence type="ECO:0000313" key="10">
    <source>
        <dbReference type="WBParaSite" id="Pan_g13552.t1"/>
    </source>
</evidence>
<accession>A0A7E4UXB1</accession>
<proteinExistence type="inferred from homology"/>
<evidence type="ECO:0000256" key="6">
    <source>
        <dbReference type="SAM" id="MobiDB-lite"/>
    </source>
</evidence>
<evidence type="ECO:0000259" key="7">
    <source>
        <dbReference type="PROSITE" id="PS51070"/>
    </source>
</evidence>
<evidence type="ECO:0000256" key="4">
    <source>
        <dbReference type="ARBA" id="ARBA00022583"/>
    </source>
</evidence>
<feature type="compositionally biased region" description="Basic and acidic residues" evidence="6">
    <location>
        <begin position="1831"/>
        <end position="1847"/>
    </location>
</feature>
<feature type="region of interest" description="Disordered" evidence="6">
    <location>
        <begin position="216"/>
        <end position="242"/>
    </location>
</feature>
<evidence type="ECO:0000259" key="8">
    <source>
        <dbReference type="PROSITE" id="PS51072"/>
    </source>
</evidence>
<feature type="compositionally biased region" description="Basic and acidic residues" evidence="6">
    <location>
        <begin position="905"/>
        <end position="915"/>
    </location>
</feature>
<dbReference type="InterPro" id="IPR012320">
    <property type="entry name" value="SHD_dom"/>
</dbReference>